<dbReference type="KEGG" id="epo:Epro_0799"/>
<keyword evidence="3 5" id="KW-0805">Transcription regulation</keyword>
<dbReference type="HAMAP" id="MF_00948">
    <property type="entry name" value="NusG"/>
    <property type="match status" value="1"/>
</dbReference>
<keyword evidence="2 5" id="KW-0889">Transcription antitermination</keyword>
<dbReference type="InterPro" id="IPR014722">
    <property type="entry name" value="Rib_uL2_dom2"/>
</dbReference>
<dbReference type="PANTHER" id="PTHR30265">
    <property type="entry name" value="RHO-INTERACTING TRANSCRIPTION TERMINATION FACTOR NUSG"/>
    <property type="match status" value="1"/>
</dbReference>
<name>A0A0G3WIN8_9BACT</name>
<accession>A0A0G3WIN8</accession>
<dbReference type="InterPro" id="IPR006645">
    <property type="entry name" value="NGN-like_dom"/>
</dbReference>
<keyword evidence="10" id="KW-1185">Reference proteome</keyword>
<dbReference type="InterPro" id="IPR015869">
    <property type="entry name" value="Transcrpt_antiterm_NusG_bac_CS"/>
</dbReference>
<organism evidence="9 10">
    <name type="scientific">Endomicrobium proavitum</name>
    <dbReference type="NCBI Taxonomy" id="1408281"/>
    <lineage>
        <taxon>Bacteria</taxon>
        <taxon>Pseudomonadati</taxon>
        <taxon>Elusimicrobiota</taxon>
        <taxon>Endomicrobiia</taxon>
        <taxon>Endomicrobiales</taxon>
        <taxon>Endomicrobiaceae</taxon>
        <taxon>Endomicrobium</taxon>
    </lineage>
</organism>
<dbReference type="InterPro" id="IPR036735">
    <property type="entry name" value="NGN_dom_sf"/>
</dbReference>
<dbReference type="Pfam" id="PF02357">
    <property type="entry name" value="NusG"/>
    <property type="match status" value="1"/>
</dbReference>
<keyword evidence="1 5" id="KW-0806">Transcription termination</keyword>
<dbReference type="InterPro" id="IPR043425">
    <property type="entry name" value="NusG-like"/>
</dbReference>
<dbReference type="InterPro" id="IPR001062">
    <property type="entry name" value="Transcrpt_antiterm_NusG"/>
</dbReference>
<evidence type="ECO:0000256" key="1">
    <source>
        <dbReference type="ARBA" id="ARBA00022472"/>
    </source>
</evidence>
<dbReference type="AlphaFoldDB" id="A0A0G3WIN8"/>
<dbReference type="FunFam" id="2.30.30.30:FF:000002">
    <property type="entry name" value="Transcription termination/antitermination factor NusG"/>
    <property type="match status" value="1"/>
</dbReference>
<evidence type="ECO:0000256" key="4">
    <source>
        <dbReference type="ARBA" id="ARBA00023163"/>
    </source>
</evidence>
<dbReference type="CDD" id="cd06091">
    <property type="entry name" value="KOW_NusG"/>
    <property type="match status" value="1"/>
</dbReference>
<proteinExistence type="inferred from homology"/>
<dbReference type="RefSeq" id="WP_052570714.1">
    <property type="nucleotide sequence ID" value="NZ_CP009498.1"/>
</dbReference>
<comment type="function">
    <text evidence="5 7">Participates in transcription elongation, termination and antitermination.</text>
</comment>
<evidence type="ECO:0000256" key="6">
    <source>
        <dbReference type="NCBIfam" id="TIGR00922"/>
    </source>
</evidence>
<dbReference type="PROSITE" id="PS01014">
    <property type="entry name" value="NUSG"/>
    <property type="match status" value="1"/>
</dbReference>
<comment type="similarity">
    <text evidence="5 7">Belongs to the NusG family.</text>
</comment>
<dbReference type="GO" id="GO:0031564">
    <property type="term" value="P:transcription antitermination"/>
    <property type="evidence" value="ECO:0007669"/>
    <property type="project" value="UniProtKB-UniRule"/>
</dbReference>
<evidence type="ECO:0000313" key="10">
    <source>
        <dbReference type="Proteomes" id="UP000035337"/>
    </source>
</evidence>
<evidence type="ECO:0000313" key="9">
    <source>
        <dbReference type="EMBL" id="AKL98178.1"/>
    </source>
</evidence>
<dbReference type="EMBL" id="CP009498">
    <property type="protein sequence ID" value="AKL98178.1"/>
    <property type="molecule type" value="Genomic_DNA"/>
</dbReference>
<keyword evidence="4 5" id="KW-0804">Transcription</keyword>
<dbReference type="Proteomes" id="UP000035337">
    <property type="component" value="Chromosome"/>
</dbReference>
<dbReference type="PATRIC" id="fig|1408281.3.peg.818"/>
<dbReference type="PANTHER" id="PTHR30265:SF2">
    <property type="entry name" value="TRANSCRIPTION TERMINATION_ANTITERMINATION PROTEIN NUSG"/>
    <property type="match status" value="1"/>
</dbReference>
<dbReference type="PRINTS" id="PR00338">
    <property type="entry name" value="NUSGTNSCPFCT"/>
</dbReference>
<dbReference type="GO" id="GO:0006354">
    <property type="term" value="P:DNA-templated transcription elongation"/>
    <property type="evidence" value="ECO:0007669"/>
    <property type="project" value="UniProtKB-UniRule"/>
</dbReference>
<dbReference type="OrthoDB" id="9809075at2"/>
<dbReference type="GO" id="GO:0006353">
    <property type="term" value="P:DNA-templated transcription termination"/>
    <property type="evidence" value="ECO:0007669"/>
    <property type="project" value="UniProtKB-UniRule"/>
</dbReference>
<dbReference type="SMART" id="SM00738">
    <property type="entry name" value="NGN"/>
    <property type="match status" value="1"/>
</dbReference>
<gene>
    <name evidence="5 9" type="primary">nusG</name>
    <name evidence="9" type="ORF">Epro_0799</name>
</gene>
<dbReference type="InterPro" id="IPR008991">
    <property type="entry name" value="Translation_prot_SH3-like_sf"/>
</dbReference>
<reference evidence="9 10" key="1">
    <citation type="submission" date="2014-09" db="EMBL/GenBank/DDBJ databases">
        <title>Complete genome sequence of Endomicrobium proavitum.</title>
        <authorList>
            <person name="Zheng H."/>
        </authorList>
    </citation>
    <scope>NUCLEOTIDE SEQUENCE [LARGE SCALE GENOMIC DNA]</scope>
    <source>
        <strain evidence="9 10">Rsa215</strain>
    </source>
</reference>
<sequence length="176" mass="20100">MANQWYVVHTYSGHEDKVKKSLEMAVSNLNMHDVISNILVPTEEVVEVKQNKKRIKKRKFYPGYVFVEMTVNNTTYWLIRNTAGVTGFLGGVKPVPMAQDEVDNLLNTIVNPDASKPRPAVSFEKEENVRIIEGPFKHFIGLVEEVNQERGKLKVMVTIFGRPTPVELDFLQVEKI</sequence>
<evidence type="ECO:0000256" key="3">
    <source>
        <dbReference type="ARBA" id="ARBA00023015"/>
    </source>
</evidence>
<evidence type="ECO:0000259" key="8">
    <source>
        <dbReference type="SMART" id="SM00738"/>
    </source>
</evidence>
<dbReference type="CDD" id="cd09891">
    <property type="entry name" value="NGN_Bact_1"/>
    <property type="match status" value="1"/>
</dbReference>
<dbReference type="NCBIfam" id="TIGR00922">
    <property type="entry name" value="nusG"/>
    <property type="match status" value="1"/>
</dbReference>
<dbReference type="GO" id="GO:0032784">
    <property type="term" value="P:regulation of DNA-templated transcription elongation"/>
    <property type="evidence" value="ECO:0007669"/>
    <property type="project" value="InterPro"/>
</dbReference>
<dbReference type="Gene3D" id="3.30.70.940">
    <property type="entry name" value="NusG, N-terminal domain"/>
    <property type="match status" value="1"/>
</dbReference>
<dbReference type="SUPFAM" id="SSF50104">
    <property type="entry name" value="Translation proteins SH3-like domain"/>
    <property type="match status" value="1"/>
</dbReference>
<evidence type="ECO:0000256" key="2">
    <source>
        <dbReference type="ARBA" id="ARBA00022814"/>
    </source>
</evidence>
<evidence type="ECO:0000256" key="5">
    <source>
        <dbReference type="HAMAP-Rule" id="MF_00948"/>
    </source>
</evidence>
<dbReference type="InterPro" id="IPR047050">
    <property type="entry name" value="NGN"/>
</dbReference>
<feature type="domain" description="NusG-like N-terminal" evidence="8">
    <location>
        <begin position="2"/>
        <end position="109"/>
    </location>
</feature>
<evidence type="ECO:0000256" key="7">
    <source>
        <dbReference type="RuleBase" id="RU000538"/>
    </source>
</evidence>
<dbReference type="Gene3D" id="2.30.30.30">
    <property type="match status" value="1"/>
</dbReference>
<dbReference type="STRING" id="1408281.Epro_0799"/>
<protein>
    <recommendedName>
        <fullName evidence="5 6">Transcription termination/antitermination protein NusG</fullName>
    </recommendedName>
</protein>
<dbReference type="GO" id="GO:0005829">
    <property type="term" value="C:cytosol"/>
    <property type="evidence" value="ECO:0007669"/>
    <property type="project" value="TreeGrafter"/>
</dbReference>
<dbReference type="SUPFAM" id="SSF82679">
    <property type="entry name" value="N-utilization substance G protein NusG, N-terminal domain"/>
    <property type="match status" value="1"/>
</dbReference>